<accession>A0ABQ9DM22</accession>
<dbReference type="Proteomes" id="UP001145742">
    <property type="component" value="Unassembled WGS sequence"/>
</dbReference>
<proteinExistence type="predicted"/>
<evidence type="ECO:0000313" key="2">
    <source>
        <dbReference type="Proteomes" id="UP001145742"/>
    </source>
</evidence>
<gene>
    <name evidence="1" type="ORF">WISP_41113</name>
</gene>
<name>A0ABQ9DM22_9PASS</name>
<organism evidence="1 2">
    <name type="scientific">Willisornis vidua</name>
    <name type="common">Xingu scale-backed antbird</name>
    <dbReference type="NCBI Taxonomy" id="1566151"/>
    <lineage>
        <taxon>Eukaryota</taxon>
        <taxon>Metazoa</taxon>
        <taxon>Chordata</taxon>
        <taxon>Craniata</taxon>
        <taxon>Vertebrata</taxon>
        <taxon>Euteleostomi</taxon>
        <taxon>Archelosauria</taxon>
        <taxon>Archosauria</taxon>
        <taxon>Dinosauria</taxon>
        <taxon>Saurischia</taxon>
        <taxon>Theropoda</taxon>
        <taxon>Coelurosauria</taxon>
        <taxon>Aves</taxon>
        <taxon>Neognathae</taxon>
        <taxon>Neoaves</taxon>
        <taxon>Telluraves</taxon>
        <taxon>Australaves</taxon>
        <taxon>Passeriformes</taxon>
        <taxon>Thamnophilidae</taxon>
        <taxon>Willisornis</taxon>
    </lineage>
</organism>
<protein>
    <submittedName>
        <fullName evidence="1">Uncharacterized protein</fullName>
    </submittedName>
</protein>
<comment type="caution">
    <text evidence="1">The sequence shown here is derived from an EMBL/GenBank/DDBJ whole genome shotgun (WGS) entry which is preliminary data.</text>
</comment>
<reference evidence="1" key="1">
    <citation type="submission" date="2019-10" db="EMBL/GenBank/DDBJ databases">
        <authorList>
            <person name="Soares A.E.R."/>
            <person name="Aleixo A."/>
            <person name="Schneider P."/>
            <person name="Miyaki C.Y."/>
            <person name="Schneider M.P."/>
            <person name="Mello C."/>
            <person name="Vasconcelos A.T.R."/>
        </authorList>
    </citation>
    <scope>NUCLEOTIDE SEQUENCE</scope>
    <source>
        <tissue evidence="1">Muscle</tissue>
    </source>
</reference>
<keyword evidence="2" id="KW-1185">Reference proteome</keyword>
<sequence length="82" mass="9178">MSITEILRGEHRDKVIRHCLLMDCLVPTLRCFKGPLRLIALISHCLFPLALKDRLANVALGGQRCDESRPGKVLGGRREGEN</sequence>
<dbReference type="EMBL" id="WHWB01033119">
    <property type="protein sequence ID" value="KAJ7421805.1"/>
    <property type="molecule type" value="Genomic_DNA"/>
</dbReference>
<evidence type="ECO:0000313" key="1">
    <source>
        <dbReference type="EMBL" id="KAJ7421805.1"/>
    </source>
</evidence>